<dbReference type="InterPro" id="IPR036737">
    <property type="entry name" value="OmpA-like_sf"/>
</dbReference>
<dbReference type="GO" id="GO:0009279">
    <property type="term" value="C:cell outer membrane"/>
    <property type="evidence" value="ECO:0007669"/>
    <property type="project" value="UniProtKB-SubCell"/>
</dbReference>
<evidence type="ECO:0000256" key="4">
    <source>
        <dbReference type="PROSITE-ProRule" id="PRU00473"/>
    </source>
</evidence>
<accession>A0A427TZ02</accession>
<dbReference type="PROSITE" id="PS51257">
    <property type="entry name" value="PROKAR_LIPOPROTEIN"/>
    <property type="match status" value="1"/>
</dbReference>
<evidence type="ECO:0000313" key="7">
    <source>
        <dbReference type="EMBL" id="RSD29708.1"/>
    </source>
</evidence>
<dbReference type="Pfam" id="PF00691">
    <property type="entry name" value="OmpA"/>
    <property type="match status" value="1"/>
</dbReference>
<evidence type="ECO:0000256" key="1">
    <source>
        <dbReference type="ARBA" id="ARBA00004442"/>
    </source>
</evidence>
<dbReference type="SUPFAM" id="SSF103088">
    <property type="entry name" value="OmpA-like"/>
    <property type="match status" value="1"/>
</dbReference>
<dbReference type="PROSITE" id="PS51123">
    <property type="entry name" value="OMPA_2"/>
    <property type="match status" value="1"/>
</dbReference>
<keyword evidence="3" id="KW-0998">Cell outer membrane</keyword>
<dbReference type="RefSeq" id="WP_125323069.1">
    <property type="nucleotide sequence ID" value="NZ_AP024890.1"/>
</dbReference>
<dbReference type="PRINTS" id="PR01021">
    <property type="entry name" value="OMPADOMAIN"/>
</dbReference>
<evidence type="ECO:0000256" key="3">
    <source>
        <dbReference type="ARBA" id="ARBA00023237"/>
    </source>
</evidence>
<feature type="chain" id="PRO_5019288490" evidence="5">
    <location>
        <begin position="20"/>
        <end position="207"/>
    </location>
</feature>
<dbReference type="InterPro" id="IPR006664">
    <property type="entry name" value="OMP_bac"/>
</dbReference>
<feature type="signal peptide" evidence="5">
    <location>
        <begin position="1"/>
        <end position="19"/>
    </location>
</feature>
<reference evidence="7 8" key="1">
    <citation type="submission" date="2018-12" db="EMBL/GenBank/DDBJ databases">
        <title>Genomic taxonomy of the Vibrionaceae family.</title>
        <authorList>
            <person name="Gomez-Gil B."/>
            <person name="Enciso-Ibarra K."/>
        </authorList>
    </citation>
    <scope>NUCLEOTIDE SEQUENCE [LARGE SCALE GENOMIC DNA]</scope>
    <source>
        <strain evidence="7 8">CAIM 594</strain>
    </source>
</reference>
<feature type="domain" description="OmpA-like" evidence="6">
    <location>
        <begin position="88"/>
        <end position="205"/>
    </location>
</feature>
<dbReference type="PANTHER" id="PTHR30329:SF21">
    <property type="entry name" value="LIPOPROTEIN YIAD-RELATED"/>
    <property type="match status" value="1"/>
</dbReference>
<keyword evidence="5" id="KW-0732">Signal</keyword>
<keyword evidence="2 4" id="KW-0472">Membrane</keyword>
<comment type="caution">
    <text evidence="7">The sequence shown here is derived from an EMBL/GenBank/DDBJ whole genome shotgun (WGS) entry which is preliminary data.</text>
</comment>
<dbReference type="PANTHER" id="PTHR30329">
    <property type="entry name" value="STATOR ELEMENT OF FLAGELLAR MOTOR COMPLEX"/>
    <property type="match status" value="1"/>
</dbReference>
<evidence type="ECO:0000259" key="6">
    <source>
        <dbReference type="PROSITE" id="PS51123"/>
    </source>
</evidence>
<name>A0A427TZ02_9VIBR</name>
<dbReference type="CDD" id="cd07185">
    <property type="entry name" value="OmpA_C-like"/>
    <property type="match status" value="1"/>
</dbReference>
<sequence length="207" mass="22797">MKYLALPLLLLLTGCGNLAKEMHYLSDDMLETAPKSDMQVRYPTWGDAPKVVSQSGVMGPMGRSRAVSNSDLQSFLMKNGVEHEVLPGDHLMVKLTDTIKFNTGSSMVKPSSAYWINKMASYLATQPGIDIVIDGHTDNTGPPSRNDVLSMKRAKAVKKQLIRNNVAMDAIFTRGYGEYVPACSNNTRAGKACNRRVEVLFIVSNQR</sequence>
<evidence type="ECO:0000256" key="2">
    <source>
        <dbReference type="ARBA" id="ARBA00023136"/>
    </source>
</evidence>
<comment type="subcellular location">
    <subcellularLocation>
        <location evidence="1">Cell outer membrane</location>
    </subcellularLocation>
</comment>
<dbReference type="AlphaFoldDB" id="A0A427TZ02"/>
<evidence type="ECO:0000313" key="8">
    <source>
        <dbReference type="Proteomes" id="UP000269041"/>
    </source>
</evidence>
<evidence type="ECO:0000256" key="5">
    <source>
        <dbReference type="SAM" id="SignalP"/>
    </source>
</evidence>
<protein>
    <submittedName>
        <fullName evidence="7">OmpA family protein</fullName>
    </submittedName>
</protein>
<proteinExistence type="predicted"/>
<dbReference type="OrthoDB" id="9782229at2"/>
<dbReference type="InterPro" id="IPR006665">
    <property type="entry name" value="OmpA-like"/>
</dbReference>
<dbReference type="Gene3D" id="3.30.1330.60">
    <property type="entry name" value="OmpA-like domain"/>
    <property type="match status" value="1"/>
</dbReference>
<dbReference type="InterPro" id="IPR050330">
    <property type="entry name" value="Bact_OuterMem_StrucFunc"/>
</dbReference>
<gene>
    <name evidence="7" type="ORF">EJA03_17720</name>
</gene>
<dbReference type="Proteomes" id="UP000269041">
    <property type="component" value="Unassembled WGS sequence"/>
</dbReference>
<dbReference type="EMBL" id="RSFA01000116">
    <property type="protein sequence ID" value="RSD29708.1"/>
    <property type="molecule type" value="Genomic_DNA"/>
</dbReference>
<keyword evidence="8" id="KW-1185">Reference proteome</keyword>
<organism evidence="7 8">
    <name type="scientific">Vibrio pectenicida</name>
    <dbReference type="NCBI Taxonomy" id="62763"/>
    <lineage>
        <taxon>Bacteria</taxon>
        <taxon>Pseudomonadati</taxon>
        <taxon>Pseudomonadota</taxon>
        <taxon>Gammaproteobacteria</taxon>
        <taxon>Vibrionales</taxon>
        <taxon>Vibrionaceae</taxon>
        <taxon>Vibrio</taxon>
    </lineage>
</organism>